<feature type="region of interest" description="Disordered" evidence="1">
    <location>
        <begin position="101"/>
        <end position="122"/>
    </location>
</feature>
<evidence type="ECO:0000313" key="2">
    <source>
        <dbReference type="EMBL" id="MEJ8473225.1"/>
    </source>
</evidence>
<organism evidence="2 3">
    <name type="scientific">Roseibium algae</name>
    <dbReference type="NCBI Taxonomy" id="3123038"/>
    <lineage>
        <taxon>Bacteria</taxon>
        <taxon>Pseudomonadati</taxon>
        <taxon>Pseudomonadota</taxon>
        <taxon>Alphaproteobacteria</taxon>
        <taxon>Hyphomicrobiales</taxon>
        <taxon>Stappiaceae</taxon>
        <taxon>Roseibium</taxon>
    </lineage>
</organism>
<dbReference type="EMBL" id="JBAKIA010000002">
    <property type="protein sequence ID" value="MEJ8473225.1"/>
    <property type="molecule type" value="Genomic_DNA"/>
</dbReference>
<evidence type="ECO:0000256" key="1">
    <source>
        <dbReference type="SAM" id="MobiDB-lite"/>
    </source>
</evidence>
<evidence type="ECO:0000313" key="3">
    <source>
        <dbReference type="Proteomes" id="UP001385499"/>
    </source>
</evidence>
<keyword evidence="3" id="KW-1185">Reference proteome</keyword>
<accession>A0ABU8TGD7</accession>
<name>A0ABU8TGD7_9HYPH</name>
<reference evidence="2 3" key="1">
    <citation type="submission" date="2024-02" db="EMBL/GenBank/DDBJ databases">
        <title>Roseibium algae sp. nov., isolated from marine alga (Grateloupia sp.), showing potential in myo-inositol conversion.</title>
        <authorList>
            <person name="Wang Y."/>
        </authorList>
    </citation>
    <scope>NUCLEOTIDE SEQUENCE [LARGE SCALE GENOMIC DNA]</scope>
    <source>
        <strain evidence="2 3">H3510</strain>
    </source>
</reference>
<dbReference type="Proteomes" id="UP001385499">
    <property type="component" value="Unassembled WGS sequence"/>
</dbReference>
<protein>
    <submittedName>
        <fullName evidence="2">Uncharacterized protein</fullName>
    </submittedName>
</protein>
<gene>
    <name evidence="2" type="ORF">V6575_03935</name>
</gene>
<dbReference type="RefSeq" id="WP_340272783.1">
    <property type="nucleotide sequence ID" value="NZ_JBAKIA010000002.1"/>
</dbReference>
<proteinExistence type="predicted"/>
<sequence length="122" mass="13294">MTFQAIDVTQTASTHNALDAAQSALCSGYLRKRAAQKAAGDPSPTEIEKPEVDVLLRYLGKTREKAETIRANSPAGSYLDGALTRTIASLNQEISQLRYLLKADENTPRPNAAPPRRMRPAN</sequence>
<comment type="caution">
    <text evidence="2">The sequence shown here is derived from an EMBL/GenBank/DDBJ whole genome shotgun (WGS) entry which is preliminary data.</text>
</comment>